<dbReference type="EMBL" id="CACRXK020024528">
    <property type="protein sequence ID" value="CAB4038735.1"/>
    <property type="molecule type" value="Genomic_DNA"/>
</dbReference>
<accession>A0A6S7K0A2</accession>
<dbReference type="Proteomes" id="UP001152795">
    <property type="component" value="Unassembled WGS sequence"/>
</dbReference>
<evidence type="ECO:0000313" key="1">
    <source>
        <dbReference type="EMBL" id="CAB4038735.1"/>
    </source>
</evidence>
<protein>
    <submittedName>
        <fullName evidence="1">Uncharacterized protein</fullName>
    </submittedName>
</protein>
<dbReference type="AlphaFoldDB" id="A0A6S7K0A2"/>
<gene>
    <name evidence="1" type="ORF">PACLA_8A034074</name>
</gene>
<feature type="non-terminal residue" evidence="1">
    <location>
        <position position="60"/>
    </location>
</feature>
<evidence type="ECO:0000313" key="2">
    <source>
        <dbReference type="Proteomes" id="UP001152795"/>
    </source>
</evidence>
<reference evidence="1" key="1">
    <citation type="submission" date="2020-04" db="EMBL/GenBank/DDBJ databases">
        <authorList>
            <person name="Alioto T."/>
            <person name="Alioto T."/>
            <person name="Gomez Garrido J."/>
        </authorList>
    </citation>
    <scope>NUCLEOTIDE SEQUENCE</scope>
    <source>
        <strain evidence="1">A484AB</strain>
    </source>
</reference>
<sequence>MAIPKVLRHAGDFVYLFNLVDTSVLCTGICNDDLVTLATTGNRCGIFKDRQGIVKAQLLD</sequence>
<name>A0A6S7K0A2_PARCT</name>
<keyword evidence="2" id="KW-1185">Reference proteome</keyword>
<proteinExistence type="predicted"/>
<comment type="caution">
    <text evidence="1">The sequence shown here is derived from an EMBL/GenBank/DDBJ whole genome shotgun (WGS) entry which is preliminary data.</text>
</comment>
<organism evidence="1 2">
    <name type="scientific">Paramuricea clavata</name>
    <name type="common">Red gorgonian</name>
    <name type="synonym">Violescent sea-whip</name>
    <dbReference type="NCBI Taxonomy" id="317549"/>
    <lineage>
        <taxon>Eukaryota</taxon>
        <taxon>Metazoa</taxon>
        <taxon>Cnidaria</taxon>
        <taxon>Anthozoa</taxon>
        <taxon>Octocorallia</taxon>
        <taxon>Malacalcyonacea</taxon>
        <taxon>Plexauridae</taxon>
        <taxon>Paramuricea</taxon>
    </lineage>
</organism>